<evidence type="ECO:0000313" key="1">
    <source>
        <dbReference type="EMBL" id="GAH85340.1"/>
    </source>
</evidence>
<comment type="caution">
    <text evidence="1">The sequence shown here is derived from an EMBL/GenBank/DDBJ whole genome shotgun (WGS) entry which is preliminary data.</text>
</comment>
<feature type="non-terminal residue" evidence="1">
    <location>
        <position position="1"/>
    </location>
</feature>
<name>X1JVA2_9ZZZZ</name>
<dbReference type="EMBL" id="BARU01043810">
    <property type="protein sequence ID" value="GAH85340.1"/>
    <property type="molecule type" value="Genomic_DNA"/>
</dbReference>
<accession>X1JVA2</accession>
<protein>
    <submittedName>
        <fullName evidence="1">Uncharacterized protein</fullName>
    </submittedName>
</protein>
<proteinExistence type="predicted"/>
<dbReference type="AlphaFoldDB" id="X1JVA2"/>
<reference evidence="1" key="1">
    <citation type="journal article" date="2014" name="Front. Microbiol.">
        <title>High frequency of phylogenetically diverse reductive dehalogenase-homologous genes in deep subseafloor sedimentary metagenomes.</title>
        <authorList>
            <person name="Kawai M."/>
            <person name="Futagami T."/>
            <person name="Toyoda A."/>
            <person name="Takaki Y."/>
            <person name="Nishi S."/>
            <person name="Hori S."/>
            <person name="Arai W."/>
            <person name="Tsubouchi T."/>
            <person name="Morono Y."/>
            <person name="Uchiyama I."/>
            <person name="Ito T."/>
            <person name="Fujiyama A."/>
            <person name="Inagaki F."/>
            <person name="Takami H."/>
        </authorList>
    </citation>
    <scope>NUCLEOTIDE SEQUENCE</scope>
    <source>
        <strain evidence="1">Expedition CK06-06</strain>
    </source>
</reference>
<organism evidence="1">
    <name type="scientific">marine sediment metagenome</name>
    <dbReference type="NCBI Taxonomy" id="412755"/>
    <lineage>
        <taxon>unclassified sequences</taxon>
        <taxon>metagenomes</taxon>
        <taxon>ecological metagenomes</taxon>
    </lineage>
</organism>
<gene>
    <name evidence="1" type="ORF">S03H2_67007</name>
</gene>
<sequence>NECGQGKVVTRVIDGKCLAVSPRTGKPISEKQRIKGVLG</sequence>